<gene>
    <name evidence="4" type="ORF">AS030_22195</name>
</gene>
<name>A0A0V8IRL5_9BACL</name>
<dbReference type="Gene3D" id="1.10.490.20">
    <property type="entry name" value="Phycocyanins"/>
    <property type="match status" value="1"/>
</dbReference>
<protein>
    <submittedName>
        <fullName evidence="4">Uncharacterized protein</fullName>
    </submittedName>
</protein>
<evidence type="ECO:0000256" key="2">
    <source>
        <dbReference type="ARBA" id="ARBA00022991"/>
    </source>
</evidence>
<dbReference type="InterPro" id="IPR038719">
    <property type="entry name" value="Phycobilisome_asu/bsu_sf"/>
</dbReference>
<dbReference type="InterPro" id="IPR009050">
    <property type="entry name" value="Globin-like_sf"/>
</dbReference>
<evidence type="ECO:0000256" key="3">
    <source>
        <dbReference type="ARBA" id="ARBA00023307"/>
    </source>
</evidence>
<organism evidence="4 5">
    <name type="scientific">Fictibacillus enclensis</name>
    <dbReference type="NCBI Taxonomy" id="1017270"/>
    <lineage>
        <taxon>Bacteria</taxon>
        <taxon>Bacillati</taxon>
        <taxon>Bacillota</taxon>
        <taxon>Bacilli</taxon>
        <taxon>Bacillales</taxon>
        <taxon>Fictibacillaceae</taxon>
        <taxon>Fictibacillus</taxon>
    </lineage>
</organism>
<proteinExistence type="inferred from homology"/>
<evidence type="ECO:0000313" key="4">
    <source>
        <dbReference type="EMBL" id="KSU77379.1"/>
    </source>
</evidence>
<evidence type="ECO:0000256" key="1">
    <source>
        <dbReference type="ARBA" id="ARBA00008182"/>
    </source>
</evidence>
<comment type="similarity">
    <text evidence="1">Belongs to the phycobiliprotein family.</text>
</comment>
<keyword evidence="2" id="KW-0157">Chromophore</keyword>
<sequence>MTQIPVDDIVNKVVTKMYEDYPDLQNRYGEKGKKKAIEDNYHHMKHLETAYELKNPVFFSDYASWLNGILEKFGMTAELLIYNFDEIDKILADMPDDDRVSAYRSYLGEGIRVLKEKA</sequence>
<keyword evidence="3" id="KW-0089">Bile pigment</keyword>
<dbReference type="EMBL" id="LNQN01000010">
    <property type="protein sequence ID" value="KSU77379.1"/>
    <property type="molecule type" value="Genomic_DNA"/>
</dbReference>
<comment type="caution">
    <text evidence="4">The sequence shown here is derived from an EMBL/GenBank/DDBJ whole genome shotgun (WGS) entry which is preliminary data.</text>
</comment>
<evidence type="ECO:0000313" key="5">
    <source>
        <dbReference type="Proteomes" id="UP000054099"/>
    </source>
</evidence>
<reference evidence="4 5" key="1">
    <citation type="journal article" date="2014" name="Antonie Van Leeuwenhoek">
        <title>Fictibacillus enclensis sp. nov., isolated from marine sediment.</title>
        <authorList>
            <person name="Dastager S.G."/>
            <person name="Mawlankar R."/>
            <person name="Srinivasan K."/>
            <person name="Tang S.K."/>
            <person name="Lee J.C."/>
            <person name="Ramana V.V."/>
            <person name="Shouche Y.S."/>
        </authorList>
    </citation>
    <scope>NUCLEOTIDE SEQUENCE [LARGE SCALE GENOMIC DNA]</scope>
    <source>
        <strain evidence="4 5">NIO-1003</strain>
    </source>
</reference>
<dbReference type="Proteomes" id="UP000054099">
    <property type="component" value="Unassembled WGS sequence"/>
</dbReference>
<dbReference type="AlphaFoldDB" id="A0A0V8IRL5"/>
<dbReference type="RefSeq" id="WP_061975861.1">
    <property type="nucleotide sequence ID" value="NZ_FMAV01000008.1"/>
</dbReference>
<dbReference type="SUPFAM" id="SSF46458">
    <property type="entry name" value="Globin-like"/>
    <property type="match status" value="1"/>
</dbReference>
<accession>A0A0V8IRL5</accession>
<keyword evidence="5" id="KW-1185">Reference proteome</keyword>